<dbReference type="PANTHER" id="PTHR48100:SF1">
    <property type="entry name" value="HISTIDINE PHOSPHATASE FAMILY PROTEIN-RELATED"/>
    <property type="match status" value="1"/>
</dbReference>
<dbReference type="GO" id="GO:0005737">
    <property type="term" value="C:cytoplasm"/>
    <property type="evidence" value="ECO:0000318"/>
    <property type="project" value="GO_Central"/>
</dbReference>
<dbReference type="OMA" id="MWNPDIR"/>
<organism evidence="5">
    <name type="scientific">Selaginella moellendorffii</name>
    <name type="common">Spikemoss</name>
    <dbReference type="NCBI Taxonomy" id="88036"/>
    <lineage>
        <taxon>Eukaryota</taxon>
        <taxon>Viridiplantae</taxon>
        <taxon>Streptophyta</taxon>
        <taxon>Embryophyta</taxon>
        <taxon>Tracheophyta</taxon>
        <taxon>Lycopodiopsida</taxon>
        <taxon>Selaginellales</taxon>
        <taxon>Selaginellaceae</taxon>
        <taxon>Selaginella</taxon>
    </lineage>
</organism>
<keyword evidence="2" id="KW-0413">Isomerase</keyword>
<keyword evidence="5" id="KW-1185">Reference proteome</keyword>
<evidence type="ECO:0000313" key="5">
    <source>
        <dbReference type="Proteomes" id="UP000001514"/>
    </source>
</evidence>
<dbReference type="AlphaFoldDB" id="D8QMM9"/>
<dbReference type="InterPro" id="IPR013078">
    <property type="entry name" value="His_Pase_superF_clade-1"/>
</dbReference>
<evidence type="ECO:0000256" key="3">
    <source>
        <dbReference type="ARBA" id="ARBA00038362"/>
    </source>
</evidence>
<dbReference type="SUPFAM" id="SSF53254">
    <property type="entry name" value="Phosphoglycerate mutase-like"/>
    <property type="match status" value="1"/>
</dbReference>
<dbReference type="SMART" id="SM00855">
    <property type="entry name" value="PGAM"/>
    <property type="match status" value="1"/>
</dbReference>
<dbReference type="Gramene" id="EFJ38606">
    <property type="protein sequence ID" value="EFJ38606"/>
    <property type="gene ID" value="SELMODRAFT_402664"/>
</dbReference>
<dbReference type="PROSITE" id="PS00175">
    <property type="entry name" value="PG_MUTASE"/>
    <property type="match status" value="1"/>
</dbReference>
<evidence type="ECO:0008006" key="6">
    <source>
        <dbReference type="Google" id="ProtNLM"/>
    </source>
</evidence>
<dbReference type="GO" id="GO:0016791">
    <property type="term" value="F:phosphatase activity"/>
    <property type="evidence" value="ECO:0000318"/>
    <property type="project" value="GO_Central"/>
</dbReference>
<dbReference type="PANTHER" id="PTHR48100">
    <property type="entry name" value="BROAD-SPECIFICITY PHOSPHATASE YOR283W-RELATED"/>
    <property type="match status" value="1"/>
</dbReference>
<dbReference type="KEGG" id="smo:SELMODRAFT_402664"/>
<evidence type="ECO:0000256" key="2">
    <source>
        <dbReference type="ARBA" id="ARBA00023235"/>
    </source>
</evidence>
<sequence>MEPKTLRLLRHGEAFHNVEGEILLQIGSAWKPTTSYYEHTDASLTSTGWQQAEQLGKELESSGVRDRVSLVVVSPLTRTLQTAAGVFGGGNHSDVSQLLMVHFAGRCPHPAISSSGSPPFVAVELCREEMSVMPCDHRSSRSKNELQFPGIDFSEIEQDQDELWRPDVKETEEELGRRTRAFLEWLSNRKEKDIAVVSHGGFLVNLLTKFGDKNVNTTRYANCELRSVEFRKVLTQSGSGYTFELSPA</sequence>
<proteinExistence type="inferred from homology"/>
<dbReference type="CDD" id="cd07067">
    <property type="entry name" value="HP_PGM_like"/>
    <property type="match status" value="1"/>
</dbReference>
<keyword evidence="1" id="KW-0324">Glycolysis</keyword>
<dbReference type="InterPro" id="IPR001345">
    <property type="entry name" value="PG/BPGM_mutase_AS"/>
</dbReference>
<dbReference type="InterPro" id="IPR050275">
    <property type="entry name" value="PGM_Phosphatase"/>
</dbReference>
<dbReference type="InParanoid" id="D8QMM9"/>
<evidence type="ECO:0000313" key="4">
    <source>
        <dbReference type="EMBL" id="EFJ38606.1"/>
    </source>
</evidence>
<dbReference type="Pfam" id="PF00300">
    <property type="entry name" value="His_Phos_1"/>
    <property type="match status" value="2"/>
</dbReference>
<dbReference type="HOGENOM" id="CLU_039184_4_2_1"/>
<dbReference type="EMBL" id="GL377565">
    <property type="protein sequence ID" value="EFJ38606.1"/>
    <property type="molecule type" value="Genomic_DNA"/>
</dbReference>
<comment type="similarity">
    <text evidence="3">Belongs to the phosphoglycerate mutase family.</text>
</comment>
<protein>
    <recommendedName>
        <fullName evidence="6">Phosphoglycerate mutase-like protein</fullName>
    </recommendedName>
</protein>
<dbReference type="InterPro" id="IPR029033">
    <property type="entry name" value="His_PPase_superfam"/>
</dbReference>
<accession>D8QMM9</accession>
<reference evidence="4 5" key="1">
    <citation type="journal article" date="2011" name="Science">
        <title>The Selaginella genome identifies genetic changes associated with the evolution of vascular plants.</title>
        <authorList>
            <person name="Banks J.A."/>
            <person name="Nishiyama T."/>
            <person name="Hasebe M."/>
            <person name="Bowman J.L."/>
            <person name="Gribskov M."/>
            <person name="dePamphilis C."/>
            <person name="Albert V.A."/>
            <person name="Aono N."/>
            <person name="Aoyama T."/>
            <person name="Ambrose B.A."/>
            <person name="Ashton N.W."/>
            <person name="Axtell M.J."/>
            <person name="Barker E."/>
            <person name="Barker M.S."/>
            <person name="Bennetzen J.L."/>
            <person name="Bonawitz N.D."/>
            <person name="Chapple C."/>
            <person name="Cheng C."/>
            <person name="Correa L.G."/>
            <person name="Dacre M."/>
            <person name="DeBarry J."/>
            <person name="Dreyer I."/>
            <person name="Elias M."/>
            <person name="Engstrom E.M."/>
            <person name="Estelle M."/>
            <person name="Feng L."/>
            <person name="Finet C."/>
            <person name="Floyd S.K."/>
            <person name="Frommer W.B."/>
            <person name="Fujita T."/>
            <person name="Gramzow L."/>
            <person name="Gutensohn M."/>
            <person name="Harholt J."/>
            <person name="Hattori M."/>
            <person name="Heyl A."/>
            <person name="Hirai T."/>
            <person name="Hiwatashi Y."/>
            <person name="Ishikawa M."/>
            <person name="Iwata M."/>
            <person name="Karol K.G."/>
            <person name="Koehler B."/>
            <person name="Kolukisaoglu U."/>
            <person name="Kubo M."/>
            <person name="Kurata T."/>
            <person name="Lalonde S."/>
            <person name="Li K."/>
            <person name="Li Y."/>
            <person name="Litt A."/>
            <person name="Lyons E."/>
            <person name="Manning G."/>
            <person name="Maruyama T."/>
            <person name="Michael T.P."/>
            <person name="Mikami K."/>
            <person name="Miyazaki S."/>
            <person name="Morinaga S."/>
            <person name="Murata T."/>
            <person name="Mueller-Roeber B."/>
            <person name="Nelson D.R."/>
            <person name="Obara M."/>
            <person name="Oguri Y."/>
            <person name="Olmstead R.G."/>
            <person name="Onodera N."/>
            <person name="Petersen B.L."/>
            <person name="Pils B."/>
            <person name="Prigge M."/>
            <person name="Rensing S.A."/>
            <person name="Riano-Pachon D.M."/>
            <person name="Roberts A.W."/>
            <person name="Sato Y."/>
            <person name="Scheller H.V."/>
            <person name="Schulz B."/>
            <person name="Schulz C."/>
            <person name="Shakirov E.V."/>
            <person name="Shibagaki N."/>
            <person name="Shinohara N."/>
            <person name="Shippen D.E."/>
            <person name="Soerensen I."/>
            <person name="Sotooka R."/>
            <person name="Sugimoto N."/>
            <person name="Sugita M."/>
            <person name="Sumikawa N."/>
            <person name="Tanurdzic M."/>
            <person name="Theissen G."/>
            <person name="Ulvskov P."/>
            <person name="Wakazuki S."/>
            <person name="Weng J.K."/>
            <person name="Willats W.W."/>
            <person name="Wipf D."/>
            <person name="Wolf P.G."/>
            <person name="Yang L."/>
            <person name="Zimmer A.D."/>
            <person name="Zhu Q."/>
            <person name="Mitros T."/>
            <person name="Hellsten U."/>
            <person name="Loque D."/>
            <person name="Otillar R."/>
            <person name="Salamov A."/>
            <person name="Schmutz J."/>
            <person name="Shapiro H."/>
            <person name="Lindquist E."/>
            <person name="Lucas S."/>
            <person name="Rokhsar D."/>
            <person name="Grigoriev I.V."/>
        </authorList>
    </citation>
    <scope>NUCLEOTIDE SEQUENCE [LARGE SCALE GENOMIC DNA]</scope>
</reference>
<dbReference type="eggNOG" id="KOG4754">
    <property type="taxonomic scope" value="Eukaryota"/>
</dbReference>
<dbReference type="Gene3D" id="3.40.50.1240">
    <property type="entry name" value="Phosphoglycerate mutase-like"/>
    <property type="match status" value="1"/>
</dbReference>
<name>D8QMM9_SELML</name>
<dbReference type="Proteomes" id="UP000001514">
    <property type="component" value="Unassembled WGS sequence"/>
</dbReference>
<evidence type="ECO:0000256" key="1">
    <source>
        <dbReference type="ARBA" id="ARBA00023152"/>
    </source>
</evidence>
<gene>
    <name evidence="4" type="ORF">SELMODRAFT_402664</name>
</gene>